<feature type="transmembrane region" description="Helical" evidence="7">
    <location>
        <begin position="68"/>
        <end position="93"/>
    </location>
</feature>
<keyword evidence="4 7" id="KW-1133">Transmembrane helix</keyword>
<feature type="transmembrane region" description="Helical" evidence="7">
    <location>
        <begin position="38"/>
        <end position="56"/>
    </location>
</feature>
<dbReference type="InterPro" id="IPR002549">
    <property type="entry name" value="AI-2E-like"/>
</dbReference>
<dbReference type="PANTHER" id="PTHR21716">
    <property type="entry name" value="TRANSMEMBRANE PROTEIN"/>
    <property type="match status" value="1"/>
</dbReference>
<dbReference type="PANTHER" id="PTHR21716:SF66">
    <property type="entry name" value="TRANSPORT PROTEIN SLL0063-RELATED"/>
    <property type="match status" value="1"/>
</dbReference>
<dbReference type="Pfam" id="PF01594">
    <property type="entry name" value="AI-2E_transport"/>
    <property type="match status" value="1"/>
</dbReference>
<evidence type="ECO:0000256" key="6">
    <source>
        <dbReference type="SAM" id="Coils"/>
    </source>
</evidence>
<reference evidence="9" key="1">
    <citation type="submission" date="2017-05" db="EMBL/GenBank/DDBJ databases">
        <title>Physiological properties and genetic analysis related to exopolysaccharide production of fresh-water unicellular cyanobacterium Aphanothece sacrum, Suizenji Nori, that has been cultured as a food source in Japan.</title>
        <authorList>
            <person name="Kanesaki Y."/>
            <person name="Yoshikawa S."/>
            <person name="Ohki K."/>
        </authorList>
    </citation>
    <scope>NUCLEOTIDE SEQUENCE [LARGE SCALE GENOMIC DNA]</scope>
    <source>
        <strain evidence="9">FPU1</strain>
    </source>
</reference>
<keyword evidence="3 7" id="KW-0812">Transmembrane</keyword>
<comment type="similarity">
    <text evidence="2">Belongs to the autoinducer-2 exporter (AI-2E) (TC 2.A.86) family.</text>
</comment>
<evidence type="ECO:0000256" key="3">
    <source>
        <dbReference type="ARBA" id="ARBA00022692"/>
    </source>
</evidence>
<evidence type="ECO:0008006" key="10">
    <source>
        <dbReference type="Google" id="ProtNLM"/>
    </source>
</evidence>
<feature type="transmembrane region" description="Helical" evidence="7">
    <location>
        <begin position="211"/>
        <end position="233"/>
    </location>
</feature>
<feature type="transmembrane region" description="Helical" evidence="7">
    <location>
        <begin position="239"/>
        <end position="268"/>
    </location>
</feature>
<evidence type="ECO:0000256" key="7">
    <source>
        <dbReference type="SAM" id="Phobius"/>
    </source>
</evidence>
<evidence type="ECO:0000256" key="2">
    <source>
        <dbReference type="ARBA" id="ARBA00009773"/>
    </source>
</evidence>
<protein>
    <recommendedName>
        <fullName evidence="10">Permease</fullName>
    </recommendedName>
</protein>
<dbReference type="RefSeq" id="WP_124974891.1">
    <property type="nucleotide sequence ID" value="NZ_BDQK01000013.1"/>
</dbReference>
<keyword evidence="9" id="KW-1185">Reference proteome</keyword>
<comment type="subcellular location">
    <subcellularLocation>
        <location evidence="1">Membrane</location>
        <topology evidence="1">Multi-pass membrane protein</topology>
    </subcellularLocation>
</comment>
<evidence type="ECO:0000313" key="8">
    <source>
        <dbReference type="EMBL" id="GBF80966.1"/>
    </source>
</evidence>
<evidence type="ECO:0000256" key="1">
    <source>
        <dbReference type="ARBA" id="ARBA00004141"/>
    </source>
</evidence>
<evidence type="ECO:0000256" key="4">
    <source>
        <dbReference type="ARBA" id="ARBA00022989"/>
    </source>
</evidence>
<dbReference type="EMBL" id="BDQK01000013">
    <property type="protein sequence ID" value="GBF80966.1"/>
    <property type="molecule type" value="Genomic_DNA"/>
</dbReference>
<comment type="caution">
    <text evidence="8">The sequence shown here is derived from an EMBL/GenBank/DDBJ whole genome shotgun (WGS) entry which is preliminary data.</text>
</comment>
<sequence>MLNSFYKLPRWLRLSIIFPLAFLNGWLLFKLIGYLEPLVTMLTTATLLAFLLDLPIRFLQQRGMKRGWAVSIVLLLALIIITLIAFILIPLIVNQLSELLAGLPQLLASANQQLEELKQRAISQRLSSIDFSGIITQFARKISEVLESVGNQFLNLIGGTIGTIFNTLIILVLTVFLVLTGESIWTGIFSWVPTPWNLIIRESLRNTFQRYFATQAILAGLLSVAQTIVFLVLQVPYAVLFGFTIGITTLIPFASSITIIVISILLMFQDFELGLKALIATVIVGQINDNIISPRLMGGMIGLNPVWIIISLFIGGKLAGVLGLLIAVPLASVIKIMVDTLRYPPESIDNG</sequence>
<evidence type="ECO:0000313" key="9">
    <source>
        <dbReference type="Proteomes" id="UP000287247"/>
    </source>
</evidence>
<keyword evidence="6" id="KW-0175">Coiled coil</keyword>
<organism evidence="8 9">
    <name type="scientific">Aphanothece sacrum FPU1</name>
    <dbReference type="NCBI Taxonomy" id="1920663"/>
    <lineage>
        <taxon>Bacteria</taxon>
        <taxon>Bacillati</taxon>
        <taxon>Cyanobacteriota</taxon>
        <taxon>Cyanophyceae</taxon>
        <taxon>Oscillatoriophycideae</taxon>
        <taxon>Chroococcales</taxon>
        <taxon>Aphanothecaceae</taxon>
        <taxon>Aphanothece</taxon>
    </lineage>
</organism>
<dbReference type="GO" id="GO:0016020">
    <property type="term" value="C:membrane"/>
    <property type="evidence" value="ECO:0007669"/>
    <property type="project" value="UniProtKB-SubCell"/>
</dbReference>
<feature type="transmembrane region" description="Helical" evidence="7">
    <location>
        <begin position="153"/>
        <end position="179"/>
    </location>
</feature>
<proteinExistence type="inferred from homology"/>
<keyword evidence="5 7" id="KW-0472">Membrane</keyword>
<dbReference type="Proteomes" id="UP000287247">
    <property type="component" value="Unassembled WGS sequence"/>
</dbReference>
<gene>
    <name evidence="8" type="ORF">AsFPU1_2375</name>
</gene>
<dbReference type="OrthoDB" id="505911at2"/>
<feature type="coiled-coil region" evidence="6">
    <location>
        <begin position="100"/>
        <end position="127"/>
    </location>
</feature>
<accession>A0A401IIE8</accession>
<dbReference type="GO" id="GO:0055085">
    <property type="term" value="P:transmembrane transport"/>
    <property type="evidence" value="ECO:0007669"/>
    <property type="project" value="TreeGrafter"/>
</dbReference>
<dbReference type="AlphaFoldDB" id="A0A401IIE8"/>
<feature type="transmembrane region" description="Helical" evidence="7">
    <location>
        <begin position="12"/>
        <end position="32"/>
    </location>
</feature>
<name>A0A401IIE8_APHSA</name>
<evidence type="ECO:0000256" key="5">
    <source>
        <dbReference type="ARBA" id="ARBA00023136"/>
    </source>
</evidence>